<dbReference type="InterPro" id="IPR004358">
    <property type="entry name" value="Sig_transdc_His_kin-like_C"/>
</dbReference>
<keyword evidence="8" id="KW-0812">Transmembrane</keyword>
<evidence type="ECO:0000256" key="1">
    <source>
        <dbReference type="ARBA" id="ARBA00000085"/>
    </source>
</evidence>
<dbReference type="Pfam" id="PF13188">
    <property type="entry name" value="PAS_8"/>
    <property type="match status" value="1"/>
</dbReference>
<dbReference type="Pfam" id="PF02518">
    <property type="entry name" value="HATPase_c"/>
    <property type="match status" value="1"/>
</dbReference>
<feature type="transmembrane region" description="Helical" evidence="8">
    <location>
        <begin position="39"/>
        <end position="59"/>
    </location>
</feature>
<dbReference type="InterPro" id="IPR000014">
    <property type="entry name" value="PAS"/>
</dbReference>
<dbReference type="CDD" id="cd00082">
    <property type="entry name" value="HisKA"/>
    <property type="match status" value="1"/>
</dbReference>
<dbReference type="RefSeq" id="WP_230553336.1">
    <property type="nucleotide sequence ID" value="NZ_JAJISD010000012.1"/>
</dbReference>
<dbReference type="SMART" id="SM00387">
    <property type="entry name" value="HATPase_c"/>
    <property type="match status" value="1"/>
</dbReference>
<dbReference type="SUPFAM" id="SSF47384">
    <property type="entry name" value="Homodimeric domain of signal transducing histidine kinase"/>
    <property type="match status" value="1"/>
</dbReference>
<dbReference type="InterPro" id="IPR005467">
    <property type="entry name" value="His_kinase_dom"/>
</dbReference>
<keyword evidence="5 10" id="KW-0418">Kinase</keyword>
<keyword evidence="3" id="KW-0597">Phosphoprotein</keyword>
<evidence type="ECO:0000256" key="2">
    <source>
        <dbReference type="ARBA" id="ARBA00012438"/>
    </source>
</evidence>
<dbReference type="GO" id="GO:0016301">
    <property type="term" value="F:kinase activity"/>
    <property type="evidence" value="ECO:0007669"/>
    <property type="project" value="UniProtKB-KW"/>
</dbReference>
<protein>
    <recommendedName>
        <fullName evidence="2">histidine kinase</fullName>
        <ecNumber evidence="2">2.7.13.3</ecNumber>
    </recommendedName>
</protein>
<accession>A0ABS8L2B1</accession>
<dbReference type="EMBL" id="JAJISD010000012">
    <property type="protein sequence ID" value="MCC8431911.1"/>
    <property type="molecule type" value="Genomic_DNA"/>
</dbReference>
<dbReference type="PANTHER" id="PTHR45453:SF1">
    <property type="entry name" value="PHOSPHATE REGULON SENSOR PROTEIN PHOR"/>
    <property type="match status" value="1"/>
</dbReference>
<dbReference type="InterPro" id="IPR036890">
    <property type="entry name" value="HATPase_C_sf"/>
</dbReference>
<dbReference type="InterPro" id="IPR036097">
    <property type="entry name" value="HisK_dim/P_sf"/>
</dbReference>
<feature type="domain" description="Histidine kinase" evidence="9">
    <location>
        <begin position="243"/>
        <end position="462"/>
    </location>
</feature>
<evidence type="ECO:0000256" key="7">
    <source>
        <dbReference type="ARBA" id="ARBA00023136"/>
    </source>
</evidence>
<dbReference type="InterPro" id="IPR003661">
    <property type="entry name" value="HisK_dim/P_dom"/>
</dbReference>
<dbReference type="PRINTS" id="PR00344">
    <property type="entry name" value="BCTRLSENSOR"/>
</dbReference>
<keyword evidence="6" id="KW-0902">Two-component regulatory system</keyword>
<evidence type="ECO:0000256" key="6">
    <source>
        <dbReference type="ARBA" id="ARBA00023012"/>
    </source>
</evidence>
<evidence type="ECO:0000256" key="8">
    <source>
        <dbReference type="SAM" id="Phobius"/>
    </source>
</evidence>
<organism evidence="10 11">
    <name type="scientific">Reyranella aquatilis</name>
    <dbReference type="NCBI Taxonomy" id="2035356"/>
    <lineage>
        <taxon>Bacteria</taxon>
        <taxon>Pseudomonadati</taxon>
        <taxon>Pseudomonadota</taxon>
        <taxon>Alphaproteobacteria</taxon>
        <taxon>Hyphomicrobiales</taxon>
        <taxon>Reyranellaceae</taxon>
        <taxon>Reyranella</taxon>
    </lineage>
</organism>
<evidence type="ECO:0000256" key="4">
    <source>
        <dbReference type="ARBA" id="ARBA00022679"/>
    </source>
</evidence>
<dbReference type="Pfam" id="PF00512">
    <property type="entry name" value="HisKA"/>
    <property type="match status" value="1"/>
</dbReference>
<name>A0ABS8L2B1_9HYPH</name>
<keyword evidence="7 8" id="KW-0472">Membrane</keyword>
<dbReference type="PROSITE" id="PS50109">
    <property type="entry name" value="HIS_KIN"/>
    <property type="match status" value="1"/>
</dbReference>
<evidence type="ECO:0000259" key="9">
    <source>
        <dbReference type="PROSITE" id="PS50109"/>
    </source>
</evidence>
<dbReference type="Gene3D" id="3.30.450.20">
    <property type="entry name" value="PAS domain"/>
    <property type="match status" value="1"/>
</dbReference>
<gene>
    <name evidence="10" type="ORF">LJ725_23300</name>
</gene>
<dbReference type="Gene3D" id="1.10.287.130">
    <property type="match status" value="1"/>
</dbReference>
<dbReference type="SUPFAM" id="SSF55874">
    <property type="entry name" value="ATPase domain of HSP90 chaperone/DNA topoisomerase II/histidine kinase"/>
    <property type="match status" value="1"/>
</dbReference>
<evidence type="ECO:0000256" key="5">
    <source>
        <dbReference type="ARBA" id="ARBA00022777"/>
    </source>
</evidence>
<dbReference type="SUPFAM" id="SSF55785">
    <property type="entry name" value="PYP-like sensor domain (PAS domain)"/>
    <property type="match status" value="1"/>
</dbReference>
<feature type="transmembrane region" description="Helical" evidence="8">
    <location>
        <begin position="12"/>
        <end position="33"/>
    </location>
</feature>
<keyword evidence="4" id="KW-0808">Transferase</keyword>
<proteinExistence type="predicted"/>
<dbReference type="EC" id="2.7.13.3" evidence="2"/>
<dbReference type="InterPro" id="IPR050351">
    <property type="entry name" value="BphY/WalK/GraS-like"/>
</dbReference>
<dbReference type="Gene3D" id="3.30.565.10">
    <property type="entry name" value="Histidine kinase-like ATPase, C-terminal domain"/>
    <property type="match status" value="1"/>
</dbReference>
<evidence type="ECO:0000313" key="10">
    <source>
        <dbReference type="EMBL" id="MCC8431911.1"/>
    </source>
</evidence>
<evidence type="ECO:0000313" key="11">
    <source>
        <dbReference type="Proteomes" id="UP001198862"/>
    </source>
</evidence>
<dbReference type="Proteomes" id="UP001198862">
    <property type="component" value="Unassembled WGS sequence"/>
</dbReference>
<dbReference type="PANTHER" id="PTHR45453">
    <property type="entry name" value="PHOSPHATE REGULON SENSOR PROTEIN PHOR"/>
    <property type="match status" value="1"/>
</dbReference>
<sequence>MADNGIPLRRTLAANAVALAPSWGALAILYGAGELSGRSTLFAMAGIGLVTILLIQRYLNSLASFARFVGELSDEREPVMPRLSFAPATEELATAAATLSTGWRRQRASIDNLAASAQAIVDGLPDPLVSVDRQRRIVRTNLAAALLLGSSGGTERDVSTLLRQPQLLAAIDALLETGPDGNFSGPDQGVVELVLAGPPELDMVAHLRRLPRAAADGSLALIVLHDTTALRRAERMRADFVANASHELKTPIAGLAGFIETLRGPAREDAAARERFLGIMAEQADRMRRLVDDLLMLSRIEQHEHARPAADVDLTQVLRSVLDLLQLKASSRGVTVVLDIAPDLPRAVGDPDELTIVFQNLIDNAVKYARPSTEVRVIARPSGPERVTIAVADEGDGIPASHLPRLTERFYRVDAARSRQLGGTGLGLAIVKHVVNRHRGRLDIQSVPGKGSTFTVTLPAVRQA</sequence>
<comment type="caution">
    <text evidence="10">The sequence shown here is derived from an EMBL/GenBank/DDBJ whole genome shotgun (WGS) entry which is preliminary data.</text>
</comment>
<keyword evidence="11" id="KW-1185">Reference proteome</keyword>
<dbReference type="SMART" id="SM00388">
    <property type="entry name" value="HisKA"/>
    <property type="match status" value="1"/>
</dbReference>
<dbReference type="InterPro" id="IPR035965">
    <property type="entry name" value="PAS-like_dom_sf"/>
</dbReference>
<evidence type="ECO:0000256" key="3">
    <source>
        <dbReference type="ARBA" id="ARBA00022553"/>
    </source>
</evidence>
<dbReference type="InterPro" id="IPR003594">
    <property type="entry name" value="HATPase_dom"/>
</dbReference>
<keyword evidence="8" id="KW-1133">Transmembrane helix</keyword>
<comment type="catalytic activity">
    <reaction evidence="1">
        <text>ATP + protein L-histidine = ADP + protein N-phospho-L-histidine.</text>
        <dbReference type="EC" id="2.7.13.3"/>
    </reaction>
</comment>
<reference evidence="10 11" key="1">
    <citation type="submission" date="2021-11" db="EMBL/GenBank/DDBJ databases">
        <authorList>
            <person name="Lee D.-H."/>
            <person name="Kim S.-B."/>
        </authorList>
    </citation>
    <scope>NUCLEOTIDE SEQUENCE [LARGE SCALE GENOMIC DNA]</scope>
    <source>
        <strain evidence="10 11">KCTC 52223</strain>
    </source>
</reference>